<evidence type="ECO:0000313" key="2">
    <source>
        <dbReference type="Proteomes" id="UP001595191"/>
    </source>
</evidence>
<gene>
    <name evidence="1" type="ORF">ACEZ3G_05210</name>
</gene>
<dbReference type="Proteomes" id="UP001595191">
    <property type="component" value="Unassembled WGS sequence"/>
</dbReference>
<organism evidence="1 2">
    <name type="scientific">Meishania litoralis</name>
    <dbReference type="NCBI Taxonomy" id="3434685"/>
    <lineage>
        <taxon>Bacteria</taxon>
        <taxon>Pseudomonadati</taxon>
        <taxon>Bacteroidota</taxon>
        <taxon>Flavobacteriia</taxon>
        <taxon>Flavobacteriales</taxon>
        <taxon>Flavobacteriaceae</taxon>
        <taxon>Meishania</taxon>
    </lineage>
</organism>
<comment type="caution">
    <text evidence="1">The sequence shown here is derived from an EMBL/GenBank/DDBJ whole genome shotgun (WGS) entry which is preliminary data.</text>
</comment>
<dbReference type="EMBL" id="JBHFPV010000001">
    <property type="protein sequence ID" value="MFH6602865.1"/>
    <property type="molecule type" value="Genomic_DNA"/>
</dbReference>
<proteinExistence type="predicted"/>
<sequence length="118" mass="12772">MRIKVILKSMTIGTMALTILSCEYNVENEEIQVDGECETPVLYGETIRPLIDSNCMPCHNGDGSEPFAPNLTTYNGVAGIAGLIKDVTQSRAMPKEGSLTMAEITAIKCWVDDGAMNN</sequence>
<reference evidence="1" key="1">
    <citation type="submission" date="2024-09" db="EMBL/GenBank/DDBJ databases">
        <authorList>
            <person name="Liu J."/>
        </authorList>
    </citation>
    <scope>NUCLEOTIDE SEQUENCE</scope>
    <source>
        <strain evidence="1">NBU2967</strain>
    </source>
</reference>
<accession>A0ACC7LHA4</accession>
<keyword evidence="2" id="KW-1185">Reference proteome</keyword>
<name>A0ACC7LHA4_9FLAO</name>
<evidence type="ECO:0000313" key="1">
    <source>
        <dbReference type="EMBL" id="MFH6602865.1"/>
    </source>
</evidence>
<protein>
    <submittedName>
        <fullName evidence="1">C-type cytochrome</fullName>
    </submittedName>
</protein>